<sequence>MTVDALPMFPLGSVLLPGELLPLQVFEPRYLEMVADLTESPDRRRFGVVLITRGHEVGGGDERTDVGTVARIIDCERVQGGRLLLGCVGENRIRVRRWLPDDPYPRADVEPWPDEGTDYASDSFDEIGALVDELGGLLSRSAAVRGIPVPGFPRLDELPGGVGDRIYALAASLPLVAVDRLRLLSAPGPGERLTVLAEALGDVIAAVRFRLSE</sequence>
<dbReference type="AlphaFoldDB" id="A0A1H7F7J2"/>
<dbReference type="PROSITE" id="PS51787">
    <property type="entry name" value="LON_N"/>
    <property type="match status" value="1"/>
</dbReference>
<keyword evidence="3" id="KW-1185">Reference proteome</keyword>
<dbReference type="PANTHER" id="PTHR46732">
    <property type="entry name" value="ATP-DEPENDENT PROTEASE LA (LON) DOMAIN PROTEIN"/>
    <property type="match status" value="1"/>
</dbReference>
<proteinExistence type="predicted"/>
<accession>A0A1H7F7J2</accession>
<organism evidence="2 3">
    <name type="scientific">Rhodococcus maanshanensis</name>
    <dbReference type="NCBI Taxonomy" id="183556"/>
    <lineage>
        <taxon>Bacteria</taxon>
        <taxon>Bacillati</taxon>
        <taxon>Actinomycetota</taxon>
        <taxon>Actinomycetes</taxon>
        <taxon>Mycobacteriales</taxon>
        <taxon>Nocardiaceae</taxon>
        <taxon>Rhodococcus</taxon>
    </lineage>
</organism>
<evidence type="ECO:0000313" key="3">
    <source>
        <dbReference type="Proteomes" id="UP000198677"/>
    </source>
</evidence>
<dbReference type="Pfam" id="PF02190">
    <property type="entry name" value="LON_substr_bdg"/>
    <property type="match status" value="1"/>
</dbReference>
<reference evidence="3" key="1">
    <citation type="submission" date="2016-10" db="EMBL/GenBank/DDBJ databases">
        <authorList>
            <person name="Varghese N."/>
            <person name="Submissions S."/>
        </authorList>
    </citation>
    <scope>NUCLEOTIDE SEQUENCE [LARGE SCALE GENOMIC DNA]</scope>
    <source>
        <strain evidence="3">DSM 44675</strain>
    </source>
</reference>
<dbReference type="SUPFAM" id="SSF88697">
    <property type="entry name" value="PUA domain-like"/>
    <property type="match status" value="1"/>
</dbReference>
<dbReference type="Proteomes" id="UP000198677">
    <property type="component" value="Unassembled WGS sequence"/>
</dbReference>
<dbReference type="PANTHER" id="PTHR46732:SF8">
    <property type="entry name" value="ATP-DEPENDENT PROTEASE LA (LON) DOMAIN PROTEIN"/>
    <property type="match status" value="1"/>
</dbReference>
<protein>
    <recommendedName>
        <fullName evidence="1">Lon N-terminal domain-containing protein</fullName>
    </recommendedName>
</protein>
<evidence type="ECO:0000313" key="2">
    <source>
        <dbReference type="EMBL" id="SEK20312.1"/>
    </source>
</evidence>
<dbReference type="InterPro" id="IPR015947">
    <property type="entry name" value="PUA-like_sf"/>
</dbReference>
<dbReference type="InterPro" id="IPR046336">
    <property type="entry name" value="Lon_prtase_N_sf"/>
</dbReference>
<dbReference type="SMART" id="SM00464">
    <property type="entry name" value="LON"/>
    <property type="match status" value="1"/>
</dbReference>
<dbReference type="Gene3D" id="2.30.130.40">
    <property type="entry name" value="LON domain-like"/>
    <property type="match status" value="1"/>
</dbReference>
<evidence type="ECO:0000259" key="1">
    <source>
        <dbReference type="PROSITE" id="PS51787"/>
    </source>
</evidence>
<gene>
    <name evidence="2" type="ORF">SAMN05444583_10137</name>
</gene>
<name>A0A1H7F7J2_9NOCA</name>
<feature type="domain" description="Lon N-terminal" evidence="1">
    <location>
        <begin position="3"/>
        <end position="204"/>
    </location>
</feature>
<dbReference type="InterPro" id="IPR003111">
    <property type="entry name" value="Lon_prtase_N"/>
</dbReference>
<dbReference type="EMBL" id="FOAW01000001">
    <property type="protein sequence ID" value="SEK20312.1"/>
    <property type="molecule type" value="Genomic_DNA"/>
</dbReference>